<name>A0ABV2T9P0_9BACT</name>
<evidence type="ECO:0000256" key="1">
    <source>
        <dbReference type="SAM" id="SignalP"/>
    </source>
</evidence>
<proteinExistence type="predicted"/>
<sequence>MMRRFLFILSAATVLFACNQTRNSGIDKSAYDVITEKSYVIRQVKPLAGDSLQEAVMAKQQELITYLEKHQFIRHIAGKDSLLFRRANGLEVLIELPVPQDAWESHTIIAFDPQKNPLFVNLHKDTSQIAHYIKK</sequence>
<reference evidence="2 3" key="1">
    <citation type="submission" date="2024-06" db="EMBL/GenBank/DDBJ databases">
        <title>Chitinophaga defluvii sp. nov., isolated from municipal sewage.</title>
        <authorList>
            <person name="Zhang L."/>
        </authorList>
    </citation>
    <scope>NUCLEOTIDE SEQUENCE [LARGE SCALE GENOMIC DNA]</scope>
    <source>
        <strain evidence="2 3">H8</strain>
    </source>
</reference>
<keyword evidence="1" id="KW-0732">Signal</keyword>
<feature type="signal peptide" evidence="1">
    <location>
        <begin position="1"/>
        <end position="17"/>
    </location>
</feature>
<evidence type="ECO:0008006" key="4">
    <source>
        <dbReference type="Google" id="ProtNLM"/>
    </source>
</evidence>
<gene>
    <name evidence="2" type="ORF">ABR189_18345</name>
</gene>
<organism evidence="2 3">
    <name type="scientific">Chitinophaga defluvii</name>
    <dbReference type="NCBI Taxonomy" id="3163343"/>
    <lineage>
        <taxon>Bacteria</taxon>
        <taxon>Pseudomonadati</taxon>
        <taxon>Bacteroidota</taxon>
        <taxon>Chitinophagia</taxon>
        <taxon>Chitinophagales</taxon>
        <taxon>Chitinophagaceae</taxon>
        <taxon>Chitinophaga</taxon>
    </lineage>
</organism>
<dbReference type="PROSITE" id="PS51257">
    <property type="entry name" value="PROKAR_LIPOPROTEIN"/>
    <property type="match status" value="1"/>
</dbReference>
<accession>A0ABV2T9P0</accession>
<feature type="chain" id="PRO_5046908076" description="Lipoprotein" evidence="1">
    <location>
        <begin position="18"/>
        <end position="135"/>
    </location>
</feature>
<dbReference type="RefSeq" id="WP_354661922.1">
    <property type="nucleotide sequence ID" value="NZ_JBEXAC010000002.1"/>
</dbReference>
<comment type="caution">
    <text evidence="2">The sequence shown here is derived from an EMBL/GenBank/DDBJ whole genome shotgun (WGS) entry which is preliminary data.</text>
</comment>
<keyword evidence="3" id="KW-1185">Reference proteome</keyword>
<dbReference type="EMBL" id="JBEXAC010000002">
    <property type="protein sequence ID" value="MET6999355.1"/>
    <property type="molecule type" value="Genomic_DNA"/>
</dbReference>
<protein>
    <recommendedName>
        <fullName evidence="4">Lipoprotein</fullName>
    </recommendedName>
</protein>
<evidence type="ECO:0000313" key="2">
    <source>
        <dbReference type="EMBL" id="MET6999355.1"/>
    </source>
</evidence>
<evidence type="ECO:0000313" key="3">
    <source>
        <dbReference type="Proteomes" id="UP001549749"/>
    </source>
</evidence>
<dbReference type="Proteomes" id="UP001549749">
    <property type="component" value="Unassembled WGS sequence"/>
</dbReference>